<dbReference type="KEGG" id="cot:CORT_0A09570"/>
<evidence type="ECO:0000256" key="5">
    <source>
        <dbReference type="ARBA" id="ARBA00023242"/>
    </source>
</evidence>
<dbReference type="GO" id="GO:0071004">
    <property type="term" value="C:U2-type prespliceosome"/>
    <property type="evidence" value="ECO:0007669"/>
    <property type="project" value="TreeGrafter"/>
</dbReference>
<comment type="similarity">
    <text evidence="6">Belongs to the PRP39 family.</text>
</comment>
<evidence type="ECO:0000256" key="1">
    <source>
        <dbReference type="ARBA" id="ARBA00004123"/>
    </source>
</evidence>
<dbReference type="Proteomes" id="UP000005018">
    <property type="component" value="Chromosome 1"/>
</dbReference>
<evidence type="ECO:0000256" key="2">
    <source>
        <dbReference type="ARBA" id="ARBA00022664"/>
    </source>
</evidence>
<dbReference type="GO" id="GO:0005685">
    <property type="term" value="C:U1 snRNP"/>
    <property type="evidence" value="ECO:0007669"/>
    <property type="project" value="TreeGrafter"/>
</dbReference>
<dbReference type="InterPro" id="IPR011990">
    <property type="entry name" value="TPR-like_helical_dom_sf"/>
</dbReference>
<dbReference type="RefSeq" id="XP_003866781.1">
    <property type="nucleotide sequence ID" value="XM_003866733.1"/>
</dbReference>
<dbReference type="Gene3D" id="1.25.40.10">
    <property type="entry name" value="Tetratricopeptide repeat domain"/>
    <property type="match status" value="2"/>
</dbReference>
<evidence type="ECO:0000256" key="3">
    <source>
        <dbReference type="ARBA" id="ARBA00022737"/>
    </source>
</evidence>
<keyword evidence="5" id="KW-0539">Nucleus</keyword>
<dbReference type="GO" id="GO:0030627">
    <property type="term" value="F:pre-mRNA 5'-splice site binding"/>
    <property type="evidence" value="ECO:0007669"/>
    <property type="project" value="TreeGrafter"/>
</dbReference>
<comment type="subcellular location">
    <subcellularLocation>
        <location evidence="1">Nucleus</location>
    </subcellularLocation>
</comment>
<proteinExistence type="inferred from homology"/>
<dbReference type="eggNOG" id="KOG1258">
    <property type="taxonomic scope" value="Eukaryota"/>
</dbReference>
<protein>
    <submittedName>
        <fullName evidence="7">Prp39 component of the U1 snRNP</fullName>
    </submittedName>
</protein>
<dbReference type="HOGENOM" id="CLU_024449_0_0_1"/>
<dbReference type="AlphaFoldDB" id="H8WYM7"/>
<accession>H8WYM7</accession>
<keyword evidence="8" id="KW-1185">Reference proteome</keyword>
<dbReference type="EMBL" id="HE681719">
    <property type="protein sequence ID" value="CCG21342.1"/>
    <property type="molecule type" value="Genomic_DNA"/>
</dbReference>
<dbReference type="Pfam" id="PF23240">
    <property type="entry name" value="HAT_PRP39_N"/>
    <property type="match status" value="1"/>
</dbReference>
<gene>
    <name evidence="7" type="ORF">CORT_0A09570</name>
</gene>
<organism evidence="7 8">
    <name type="scientific">Candida orthopsilosis (strain 90-125)</name>
    <name type="common">Yeast</name>
    <dbReference type="NCBI Taxonomy" id="1136231"/>
    <lineage>
        <taxon>Eukaryota</taxon>
        <taxon>Fungi</taxon>
        <taxon>Dikarya</taxon>
        <taxon>Ascomycota</taxon>
        <taxon>Saccharomycotina</taxon>
        <taxon>Pichiomycetes</taxon>
        <taxon>Debaryomycetaceae</taxon>
        <taxon>Candida/Lodderomyces clade</taxon>
        <taxon>Candida</taxon>
    </lineage>
</organism>
<evidence type="ECO:0000313" key="8">
    <source>
        <dbReference type="Proteomes" id="UP000005018"/>
    </source>
</evidence>
<dbReference type="SMART" id="SM00386">
    <property type="entry name" value="HAT"/>
    <property type="match status" value="4"/>
</dbReference>
<dbReference type="InterPro" id="IPR059164">
    <property type="entry name" value="HAT_PRP39_C"/>
</dbReference>
<dbReference type="GO" id="GO:0000395">
    <property type="term" value="P:mRNA 5'-splice site recognition"/>
    <property type="evidence" value="ECO:0007669"/>
    <property type="project" value="TreeGrafter"/>
</dbReference>
<evidence type="ECO:0000313" key="7">
    <source>
        <dbReference type="EMBL" id="CCG21342.1"/>
    </source>
</evidence>
<evidence type="ECO:0000256" key="6">
    <source>
        <dbReference type="ARBA" id="ARBA00038019"/>
    </source>
</evidence>
<keyword evidence="3" id="KW-0677">Repeat</keyword>
<dbReference type="OrthoDB" id="10265668at2759"/>
<dbReference type="GeneID" id="14537688"/>
<reference evidence="7 8" key="1">
    <citation type="journal article" date="2012" name="PLoS ONE">
        <title>Sequence and analysis of the genome of the pathogenic yeast Candida orthopsilosis.</title>
        <authorList>
            <person name="Riccombeni A."/>
            <person name="Vidanes G."/>
            <person name="Proux-Wera E."/>
            <person name="Wolfe K.H."/>
            <person name="Butler G."/>
        </authorList>
    </citation>
    <scope>NUCLEOTIDE SEQUENCE [LARGE SCALE GENOMIC DNA]</scope>
    <source>
        <strain evidence="7 8">Co 90-125</strain>
    </source>
</reference>
<evidence type="ECO:0000256" key="4">
    <source>
        <dbReference type="ARBA" id="ARBA00023187"/>
    </source>
</evidence>
<dbReference type="PANTHER" id="PTHR17204">
    <property type="entry name" value="PRE-MRNA PROCESSING PROTEIN PRP39-RELATED"/>
    <property type="match status" value="1"/>
</dbReference>
<sequence length="703" mass="82613">MTTLQHLPSDLETELESVTTSNNDFADSLGQKLQRSPNDIDTWNQLFSTIDKVISDNISQDDTTKTTLSDEVKTKIHNTYKTLLTRFPYLEEIWKKWSVVEYKMDGLEASIEILRMAVESFPHSVSLWTDYLTALKSTQCADSEQFRLTYTEALRYNAYNFVSHPIWDKAIEFETETQPNSKEVLSLYLKVVNIPLYQYAQYYSQFSEINKNFDIHELIDEAKLNDYVEKFGKLKTEDLSLIEKHQIIDDYFATIFASTQAKVSSNWEYEQLLLHQDFSFDRKGIEEERTTWVEYIDREILIYQVDNDENRFALICSLFERALIPNCFDEDLWLKYIKFIDGLGIPDEKKCELEREIYIRANAKFIPLNQCKVRKLYAYFLLKQNDIDSAVEYLFDWMKSLSGTSKQYFKLPYLEMTREIIHIWKMSLDKEKFLEAMELLLDNYFDKRNEEKRMKSENKEASRNCGACQLPDALLYSFAKFLNEDSIPIIVDQCLEVYKCQGNSVKIRTLFNKYHREPSLVKSPSFWKFIFKYEGIVENNLSNLKSIYNFIRVESQLPKPIIDMFVDWYYDIASANIREYLVINNGRSDDSMIFKDLEMSNSLYYNKLTTKRLAKNNYKFIDNPKSMADPEQSYLDLCSKQAGHPGVFIDANPEITNSFMNRGRYIDLTEEAIPTPLLPTFKGVEKAQALGKKRAHISRTTKK</sequence>
<name>H8WYM7_CANO9</name>
<dbReference type="PANTHER" id="PTHR17204:SF5">
    <property type="entry name" value="PRE-MRNA-PROCESSING FACTOR 39"/>
    <property type="match status" value="1"/>
</dbReference>
<dbReference type="SUPFAM" id="SSF48452">
    <property type="entry name" value="TPR-like"/>
    <property type="match status" value="1"/>
</dbReference>
<dbReference type="InterPro" id="IPR003107">
    <property type="entry name" value="HAT"/>
</dbReference>
<keyword evidence="4" id="KW-0508">mRNA splicing</keyword>
<dbReference type="Pfam" id="PF23241">
    <property type="entry name" value="HAT_PRP39_C"/>
    <property type="match status" value="1"/>
</dbReference>
<keyword evidence="2" id="KW-0507">mRNA processing</keyword>
<dbReference type="GO" id="GO:0000243">
    <property type="term" value="C:commitment complex"/>
    <property type="evidence" value="ECO:0007669"/>
    <property type="project" value="TreeGrafter"/>
</dbReference>